<keyword evidence="4" id="KW-1185">Reference proteome</keyword>
<reference evidence="3" key="3">
    <citation type="submission" date="2020-05" db="EMBL/GenBank/DDBJ databases">
        <title>Electrophorus electricus (electric eel) genome, fEleEle1, primary haplotype.</title>
        <authorList>
            <person name="Myers G."/>
            <person name="Meyer A."/>
            <person name="Fedrigo O."/>
            <person name="Formenti G."/>
            <person name="Rhie A."/>
            <person name="Tracey A."/>
            <person name="Sims Y."/>
            <person name="Jarvis E.D."/>
        </authorList>
    </citation>
    <scope>NUCLEOTIDE SEQUENCE [LARGE SCALE GENOMIC DNA]</scope>
</reference>
<dbReference type="OMA" id="PCFIHEL"/>
<dbReference type="AlphaFoldDB" id="A0A4W4E6F8"/>
<proteinExistence type="predicted"/>
<organism evidence="3 4">
    <name type="scientific">Electrophorus electricus</name>
    <name type="common">Electric eel</name>
    <name type="synonym">Gymnotus electricus</name>
    <dbReference type="NCBI Taxonomy" id="8005"/>
    <lineage>
        <taxon>Eukaryota</taxon>
        <taxon>Metazoa</taxon>
        <taxon>Chordata</taxon>
        <taxon>Craniata</taxon>
        <taxon>Vertebrata</taxon>
        <taxon>Euteleostomi</taxon>
        <taxon>Actinopterygii</taxon>
        <taxon>Neopterygii</taxon>
        <taxon>Teleostei</taxon>
        <taxon>Ostariophysi</taxon>
        <taxon>Gymnotiformes</taxon>
        <taxon>Gymnotoidei</taxon>
        <taxon>Gymnotidae</taxon>
        <taxon>Electrophorus</taxon>
    </lineage>
</organism>
<dbReference type="Ensembl" id="ENSEEET00000007374.2">
    <property type="protein sequence ID" value="ENSEEEP00000007274.2"/>
    <property type="gene ID" value="ENSEEEG00000003823.2"/>
</dbReference>
<dbReference type="Proteomes" id="UP000314983">
    <property type="component" value="Chromosome 2"/>
</dbReference>
<evidence type="ECO:0000256" key="1">
    <source>
        <dbReference type="SAM" id="MobiDB-lite"/>
    </source>
</evidence>
<dbReference type="Pfam" id="PF16297">
    <property type="entry name" value="DUF4939"/>
    <property type="match status" value="1"/>
</dbReference>
<dbReference type="STRING" id="8005.ENSEEEP00000007274"/>
<dbReference type="GeneTree" id="ENSGT00970000196767"/>
<evidence type="ECO:0000313" key="3">
    <source>
        <dbReference type="Ensembl" id="ENSEEEP00000007274.2"/>
    </source>
</evidence>
<feature type="region of interest" description="Disordered" evidence="1">
    <location>
        <begin position="1"/>
        <end position="27"/>
    </location>
</feature>
<feature type="domain" description="DUF4939" evidence="2">
    <location>
        <begin position="34"/>
        <end position="106"/>
    </location>
</feature>
<reference evidence="3" key="4">
    <citation type="submission" date="2025-08" db="UniProtKB">
        <authorList>
            <consortium name="Ensembl"/>
        </authorList>
    </citation>
    <scope>IDENTIFICATION</scope>
</reference>
<evidence type="ECO:0000313" key="4">
    <source>
        <dbReference type="Proteomes" id="UP000314983"/>
    </source>
</evidence>
<reference evidence="4" key="2">
    <citation type="journal article" date="2017" name="Sci. Adv.">
        <title>A tail of two voltages: Proteomic comparison of the three electric organs of the electric eel.</title>
        <authorList>
            <person name="Traeger L.L."/>
            <person name="Sabat G."/>
            <person name="Barrett-Wilt G.A."/>
            <person name="Wells G.B."/>
            <person name="Sussman M.R."/>
        </authorList>
    </citation>
    <scope>NUCLEOTIDE SEQUENCE [LARGE SCALE GENOMIC DNA]</scope>
</reference>
<reference evidence="3" key="5">
    <citation type="submission" date="2025-09" db="UniProtKB">
        <authorList>
            <consortium name="Ensembl"/>
        </authorList>
    </citation>
    <scope>IDENTIFICATION</scope>
</reference>
<reference evidence="4" key="1">
    <citation type="journal article" date="2014" name="Science">
        <title>Nonhuman genetics. Genomic basis for the convergent evolution of electric organs.</title>
        <authorList>
            <person name="Gallant J.R."/>
            <person name="Traeger L.L."/>
            <person name="Volkening J.D."/>
            <person name="Moffett H."/>
            <person name="Chen P.H."/>
            <person name="Novina C.D."/>
            <person name="Phillips G.N.Jr."/>
            <person name="Anand R."/>
            <person name="Wells G.B."/>
            <person name="Pinch M."/>
            <person name="Guth R."/>
            <person name="Unguez G.A."/>
            <person name="Albert J.S."/>
            <person name="Zakon H.H."/>
            <person name="Samanta M.P."/>
            <person name="Sussman M.R."/>
        </authorList>
    </citation>
    <scope>NUCLEOTIDE SEQUENCE [LARGE SCALE GENOMIC DNA]</scope>
</reference>
<dbReference type="InterPro" id="IPR032549">
    <property type="entry name" value="DUF4939"/>
</dbReference>
<sequence>MDNKEVRQCVSHLTMSPQSPVTSPAAPPVPEGIRCLIATPEAYGGDLESCEGFMVQCVPPLPDHTKVSFVISRLTGKARAWGIALVANSSPLMNNYPCFIHELKVSAEKDDF</sequence>
<protein>
    <recommendedName>
        <fullName evidence="2">DUF4939 domain-containing protein</fullName>
    </recommendedName>
</protein>
<evidence type="ECO:0000259" key="2">
    <source>
        <dbReference type="Pfam" id="PF16297"/>
    </source>
</evidence>
<accession>A0A4W4E6F8</accession>
<name>A0A4W4E6F8_ELEEL</name>